<evidence type="ECO:0000256" key="8">
    <source>
        <dbReference type="ARBA" id="ARBA00029835"/>
    </source>
</evidence>
<dbReference type="OrthoDB" id="275177at2759"/>
<dbReference type="InterPro" id="IPR006001">
    <property type="entry name" value="Therm_gnt_kin"/>
</dbReference>
<dbReference type="PANTHER" id="PTHR43442">
    <property type="entry name" value="GLUCONOKINASE-RELATED"/>
    <property type="match status" value="1"/>
</dbReference>
<keyword evidence="4" id="KW-0808">Transferase</keyword>
<dbReference type="GO" id="GO:0005975">
    <property type="term" value="P:carbohydrate metabolic process"/>
    <property type="evidence" value="ECO:0007669"/>
    <property type="project" value="InterPro"/>
</dbReference>
<keyword evidence="7" id="KW-0067">ATP-binding</keyword>
<dbReference type="SUPFAM" id="SSF52540">
    <property type="entry name" value="P-loop containing nucleoside triphosphate hydrolases"/>
    <property type="match status" value="1"/>
</dbReference>
<evidence type="ECO:0000256" key="6">
    <source>
        <dbReference type="ARBA" id="ARBA00022777"/>
    </source>
</evidence>
<dbReference type="InterPro" id="IPR027417">
    <property type="entry name" value="P-loop_NTPase"/>
</dbReference>
<evidence type="ECO:0000256" key="1">
    <source>
        <dbReference type="ARBA" id="ARBA00004875"/>
    </source>
</evidence>
<keyword evidence="5" id="KW-0547">Nucleotide-binding</keyword>
<comment type="pathway">
    <text evidence="1">Carbohydrate acid metabolism; D-gluconate degradation.</text>
</comment>
<keyword evidence="6" id="KW-0418">Kinase</keyword>
<dbReference type="AlphaFoldDB" id="A0A6A4IJS3"/>
<evidence type="ECO:0000313" key="11">
    <source>
        <dbReference type="Proteomes" id="UP000799118"/>
    </source>
</evidence>
<dbReference type="GO" id="GO:0046316">
    <property type="term" value="F:gluconokinase activity"/>
    <property type="evidence" value="ECO:0007669"/>
    <property type="project" value="UniProtKB-EC"/>
</dbReference>
<dbReference type="UniPathway" id="UPA00792"/>
<organism evidence="10 11">
    <name type="scientific">Gymnopus androsaceus JB14</name>
    <dbReference type="NCBI Taxonomy" id="1447944"/>
    <lineage>
        <taxon>Eukaryota</taxon>
        <taxon>Fungi</taxon>
        <taxon>Dikarya</taxon>
        <taxon>Basidiomycota</taxon>
        <taxon>Agaricomycotina</taxon>
        <taxon>Agaricomycetes</taxon>
        <taxon>Agaricomycetidae</taxon>
        <taxon>Agaricales</taxon>
        <taxon>Marasmiineae</taxon>
        <taxon>Omphalotaceae</taxon>
        <taxon>Gymnopus</taxon>
    </lineage>
</organism>
<keyword evidence="11" id="KW-1185">Reference proteome</keyword>
<evidence type="ECO:0000256" key="2">
    <source>
        <dbReference type="ARBA" id="ARBA00008420"/>
    </source>
</evidence>
<proteinExistence type="inferred from homology"/>
<evidence type="ECO:0000256" key="7">
    <source>
        <dbReference type="ARBA" id="ARBA00022840"/>
    </source>
</evidence>
<gene>
    <name evidence="10" type="ORF">BT96DRAFT_953983</name>
</gene>
<dbReference type="EMBL" id="ML769390">
    <property type="protein sequence ID" value="KAE9408795.1"/>
    <property type="molecule type" value="Genomic_DNA"/>
</dbReference>
<dbReference type="GO" id="GO:0005524">
    <property type="term" value="F:ATP binding"/>
    <property type="evidence" value="ECO:0007669"/>
    <property type="project" value="UniProtKB-KW"/>
</dbReference>
<reference evidence="10" key="1">
    <citation type="journal article" date="2019" name="Environ. Microbiol.">
        <title>Fungal ecological strategies reflected in gene transcription - a case study of two litter decomposers.</title>
        <authorList>
            <person name="Barbi F."/>
            <person name="Kohler A."/>
            <person name="Barry K."/>
            <person name="Baskaran P."/>
            <person name="Daum C."/>
            <person name="Fauchery L."/>
            <person name="Ihrmark K."/>
            <person name="Kuo A."/>
            <person name="LaButti K."/>
            <person name="Lipzen A."/>
            <person name="Morin E."/>
            <person name="Grigoriev I.V."/>
            <person name="Henrissat B."/>
            <person name="Lindahl B."/>
            <person name="Martin F."/>
        </authorList>
    </citation>
    <scope>NUCLEOTIDE SEQUENCE</scope>
    <source>
        <strain evidence="10">JB14</strain>
    </source>
</reference>
<dbReference type="Gene3D" id="3.40.50.300">
    <property type="entry name" value="P-loop containing nucleotide triphosphate hydrolases"/>
    <property type="match status" value="1"/>
</dbReference>
<sequence>MENNRKPVLIVTMGVSGTGKSTLGSELAKELGIAFIDGDDLHPQSNIQKMASGQPLTDADREPWLELIRTTAEHKAVEKQVSISENGSESKVHGLVVGCSSLKKYYREILRGRRKQAAGSDEAVLPEHLEPPHPDVLPTYFVFIKGSRELLLDRMQKRQGHFMKASMLDSQLQTLESPEGEDGVVVVDAGDSTEEQVAKAKKGLKEFGL</sequence>
<protein>
    <recommendedName>
        <fullName evidence="3">gluconokinase</fullName>
        <ecNumber evidence="3">2.7.1.12</ecNumber>
    </recommendedName>
    <alternativeName>
        <fullName evidence="8">Gluconate kinase</fullName>
    </alternativeName>
</protein>
<comment type="similarity">
    <text evidence="2">Belongs to the gluconokinase GntK/GntV family.</text>
</comment>
<name>A0A6A4IJS3_9AGAR</name>
<dbReference type="GO" id="GO:0005737">
    <property type="term" value="C:cytoplasm"/>
    <property type="evidence" value="ECO:0007669"/>
    <property type="project" value="TreeGrafter"/>
</dbReference>
<accession>A0A6A4IJS3</accession>
<evidence type="ECO:0000256" key="9">
    <source>
        <dbReference type="ARBA" id="ARBA00048090"/>
    </source>
</evidence>
<dbReference type="Pfam" id="PF13238">
    <property type="entry name" value="AAA_18"/>
    <property type="match status" value="1"/>
</dbReference>
<evidence type="ECO:0000256" key="3">
    <source>
        <dbReference type="ARBA" id="ARBA00012054"/>
    </source>
</evidence>
<evidence type="ECO:0000313" key="10">
    <source>
        <dbReference type="EMBL" id="KAE9408795.1"/>
    </source>
</evidence>
<evidence type="ECO:0000256" key="4">
    <source>
        <dbReference type="ARBA" id="ARBA00022679"/>
    </source>
</evidence>
<dbReference type="PANTHER" id="PTHR43442:SF3">
    <property type="entry name" value="GLUCONOKINASE-RELATED"/>
    <property type="match status" value="1"/>
</dbReference>
<dbReference type="Proteomes" id="UP000799118">
    <property type="component" value="Unassembled WGS sequence"/>
</dbReference>
<evidence type="ECO:0000256" key="5">
    <source>
        <dbReference type="ARBA" id="ARBA00022741"/>
    </source>
</evidence>
<comment type="catalytic activity">
    <reaction evidence="9">
        <text>D-gluconate + ATP = 6-phospho-D-gluconate + ADP + H(+)</text>
        <dbReference type="Rhea" id="RHEA:19433"/>
        <dbReference type="ChEBI" id="CHEBI:15378"/>
        <dbReference type="ChEBI" id="CHEBI:18391"/>
        <dbReference type="ChEBI" id="CHEBI:30616"/>
        <dbReference type="ChEBI" id="CHEBI:58759"/>
        <dbReference type="ChEBI" id="CHEBI:456216"/>
        <dbReference type="EC" id="2.7.1.12"/>
    </reaction>
</comment>
<dbReference type="CDD" id="cd02021">
    <property type="entry name" value="GntK"/>
    <property type="match status" value="1"/>
</dbReference>
<dbReference type="EC" id="2.7.1.12" evidence="3"/>